<feature type="compositionally biased region" description="Low complexity" evidence="1">
    <location>
        <begin position="160"/>
        <end position="193"/>
    </location>
</feature>
<feature type="compositionally biased region" description="Polar residues" evidence="1">
    <location>
        <begin position="443"/>
        <end position="452"/>
    </location>
</feature>
<protein>
    <recommendedName>
        <fullName evidence="4">Proteophosphoglycan ppg4</fullName>
    </recommendedName>
</protein>
<feature type="compositionally biased region" description="Basic residues" evidence="1">
    <location>
        <begin position="72"/>
        <end position="81"/>
    </location>
</feature>
<feature type="region of interest" description="Disordered" evidence="1">
    <location>
        <begin position="1"/>
        <end position="585"/>
    </location>
</feature>
<feature type="compositionally biased region" description="Basic and acidic residues" evidence="1">
    <location>
        <begin position="406"/>
        <end position="421"/>
    </location>
</feature>
<accession>A0A5C5FVE8</accession>
<comment type="caution">
    <text evidence="2">The sequence shown here is derived from an EMBL/GenBank/DDBJ whole genome shotgun (WGS) entry which is preliminary data.</text>
</comment>
<evidence type="ECO:0000256" key="1">
    <source>
        <dbReference type="SAM" id="MobiDB-lite"/>
    </source>
</evidence>
<evidence type="ECO:0000313" key="3">
    <source>
        <dbReference type="Proteomes" id="UP000311382"/>
    </source>
</evidence>
<feature type="compositionally biased region" description="Polar residues" evidence="1">
    <location>
        <begin position="1"/>
        <end position="10"/>
    </location>
</feature>
<name>A0A5C5FVE8_9BASI</name>
<evidence type="ECO:0000313" key="2">
    <source>
        <dbReference type="EMBL" id="TNY20182.1"/>
    </source>
</evidence>
<feature type="compositionally biased region" description="Low complexity" evidence="1">
    <location>
        <begin position="269"/>
        <end position="290"/>
    </location>
</feature>
<feature type="compositionally biased region" description="Basic residues" evidence="1">
    <location>
        <begin position="568"/>
        <end position="582"/>
    </location>
</feature>
<reference evidence="2 3" key="1">
    <citation type="submission" date="2019-03" db="EMBL/GenBank/DDBJ databases">
        <title>Rhodosporidium diobovatum UCD-FST 08-225 genome sequencing, assembly, and annotation.</title>
        <authorList>
            <person name="Fakankun I.U."/>
            <person name="Fristensky B."/>
            <person name="Levin D.B."/>
        </authorList>
    </citation>
    <scope>NUCLEOTIDE SEQUENCE [LARGE SCALE GENOMIC DNA]</scope>
    <source>
        <strain evidence="2 3">UCD-FST 08-225</strain>
    </source>
</reference>
<evidence type="ECO:0008006" key="4">
    <source>
        <dbReference type="Google" id="ProtNLM"/>
    </source>
</evidence>
<dbReference type="OrthoDB" id="2535473at2759"/>
<gene>
    <name evidence="2" type="ORF">DMC30DRAFT_268893</name>
</gene>
<feature type="compositionally biased region" description="Basic and acidic residues" evidence="1">
    <location>
        <begin position="364"/>
        <end position="383"/>
    </location>
</feature>
<organism evidence="2 3">
    <name type="scientific">Rhodotorula diobovata</name>
    <dbReference type="NCBI Taxonomy" id="5288"/>
    <lineage>
        <taxon>Eukaryota</taxon>
        <taxon>Fungi</taxon>
        <taxon>Dikarya</taxon>
        <taxon>Basidiomycota</taxon>
        <taxon>Pucciniomycotina</taxon>
        <taxon>Microbotryomycetes</taxon>
        <taxon>Sporidiobolales</taxon>
        <taxon>Sporidiobolaceae</taxon>
        <taxon>Rhodotorula</taxon>
    </lineage>
</organism>
<keyword evidence="3" id="KW-1185">Reference proteome</keyword>
<sequence>MAQPVASTSAFCAAPRPSTSARRLPPAWGQPSASSSSKARHRIDKTSSSDVEVIDGGSGTFGARRTSDEHARARKRPRTSVKGKERAWPEQSRSSSTVRLDERGCQGASRSSSRSSERGPPPPQRAEARPQPSRVATSTSEAANKSTSGDSSDLDMPALGPSSVASWSGPSSSVVARPAAALSVSSAESVSRADPPSVPTVPIASVPPDHRLLSASSTSTSSGNAPASLPPRKEHAASPSDASHLASSPGPASTPARSRALLQPPSRHAASSTSGSRPSASTLAPSSTATVARPARPRYIEPQRGPAPLELLFDGEDVKPGAVRAAAPPVPPVPALPPAPTPAPPPVQELSKPVPLVPLSSQHEVSEEARRKREAAEAEERRQRSAWAATAQVCARVHPSLAAQKSPREGEAARVEEKNELEALFSPPASPRSSSPADPVQRVSKSPPSRTASPELYTGVDTCSARKPRPCPAPPAPPHGQLPPSRCTKRDLRPHSHSSPRGDGYGGSPSADDAAGGAGPPLHEVRGSPELVAGVSARKEGALPQSVQGRRQGQGERTSKQVQVKRAAGTKKGKGKKKRKSTRPWMTLEPEDTWWTRSLDAERDSAAHVQASRLAPDRAVARAVDGGAGSARTLELTIYEVVLPASAMQPSTVDSAECWLDLHISLVRTHDTSSVILCEHHAATSLVRQASDSFRTALRSLRLDDARPFVLEADPATLARQRGNLSLSVTMTLGQVQLHARQDLVVTSPFSPFSGLVPFRQSSAAGTSASSRNGITPPSAIGPMPGIVILLAAQPLPLVAPPSPTSVVSLLSSRLERLALDRRRPSGLWIPDAIAVRSPAVSVPQEMRMPELQAGRERPGFDFLTKVPYAPGDPVRLFVHDTVETTQAAVWSKDEEISRSSMSPAEKLLARMQMRWCLLNPYPPTVYHRERSCWVHYAPLIAHFALRPTLVLHLVQHLLAHKLVTQPQLREIVRAVDREVERVEEGGRDGYDEWRRKATS</sequence>
<feature type="compositionally biased region" description="Low complexity" evidence="1">
    <location>
        <begin position="214"/>
        <end position="227"/>
    </location>
</feature>
<dbReference type="AlphaFoldDB" id="A0A5C5FVE8"/>
<feature type="compositionally biased region" description="Pro residues" evidence="1">
    <location>
        <begin position="470"/>
        <end position="481"/>
    </location>
</feature>
<dbReference type="EMBL" id="SOZI01000074">
    <property type="protein sequence ID" value="TNY20182.1"/>
    <property type="molecule type" value="Genomic_DNA"/>
</dbReference>
<feature type="compositionally biased region" description="Polar residues" evidence="1">
    <location>
        <begin position="134"/>
        <end position="151"/>
    </location>
</feature>
<proteinExistence type="predicted"/>
<feature type="compositionally biased region" description="Pro residues" evidence="1">
    <location>
        <begin position="328"/>
        <end position="347"/>
    </location>
</feature>
<dbReference type="Proteomes" id="UP000311382">
    <property type="component" value="Unassembled WGS sequence"/>
</dbReference>